<dbReference type="AlphaFoldDB" id="A0AAD5TJW0"/>
<dbReference type="Proteomes" id="UP001212152">
    <property type="component" value="Unassembled WGS sequence"/>
</dbReference>
<name>A0AAD5TJW0_9FUNG</name>
<feature type="compositionally biased region" description="Pro residues" evidence="1">
    <location>
        <begin position="453"/>
        <end position="466"/>
    </location>
</feature>
<dbReference type="EMBL" id="JADGJQ010000034">
    <property type="protein sequence ID" value="KAJ3177279.1"/>
    <property type="molecule type" value="Genomic_DNA"/>
</dbReference>
<dbReference type="PANTHER" id="PTHR21530:SF7">
    <property type="entry name" value="TRAB DOMAIN-CONTAINING PROTEIN"/>
    <property type="match status" value="1"/>
</dbReference>
<proteinExistence type="predicted"/>
<protein>
    <submittedName>
        <fullName evidence="2">Uncharacterized protein</fullName>
    </submittedName>
</protein>
<evidence type="ECO:0000313" key="2">
    <source>
        <dbReference type="EMBL" id="KAJ3177279.1"/>
    </source>
</evidence>
<organism evidence="2 3">
    <name type="scientific">Geranomyces variabilis</name>
    <dbReference type="NCBI Taxonomy" id="109894"/>
    <lineage>
        <taxon>Eukaryota</taxon>
        <taxon>Fungi</taxon>
        <taxon>Fungi incertae sedis</taxon>
        <taxon>Chytridiomycota</taxon>
        <taxon>Chytridiomycota incertae sedis</taxon>
        <taxon>Chytridiomycetes</taxon>
        <taxon>Spizellomycetales</taxon>
        <taxon>Powellomycetaceae</taxon>
        <taxon>Geranomyces</taxon>
    </lineage>
</organism>
<sequence length="473" mass="51827">MATLPASARTARFARTICLLRPPVRVQCARRAFAAPVTVRIDTSDPRYNQSNAEWSVLALDHPLVHEQTGIKVYLVGIHHNSPASLERVQQVIEEAKPVAVCLEVDSRRLRRFSAKAEVVLGGLRKAAHPTDSSTKFASGRLAGVRAVNKTSHDDFSAATVNSAAFGTLTERDRSILARLDMDPVLHLSPTHIHYGLEIGVAIRAAYEHGAVVRAIDVHPRVLQSDSTHSALIKDLVRRYRLLPPPTSASTRRRTPLVARMLFWLVTRMSFGIRRNVDMESEADVSSVRDHATYLRCWKAFYPGAYFWWLEVRNAGMVDQLRQCVLEVAKSKGLLDTRPSPQSPPSIVAVVGKSHVFGMAEMWSDVVAREKFPRIANSAANCPPLRGEEIISVDDLIVSTAAEDLADAAAASDASEETVVDSSSRENIANGHVHDDPTPPPASPRHTRGSSVAPPPPPSRPPPKPPTGIRYVD</sequence>
<reference evidence="2" key="1">
    <citation type="submission" date="2020-05" db="EMBL/GenBank/DDBJ databases">
        <title>Phylogenomic resolution of chytrid fungi.</title>
        <authorList>
            <person name="Stajich J.E."/>
            <person name="Amses K."/>
            <person name="Simmons R."/>
            <person name="Seto K."/>
            <person name="Myers J."/>
            <person name="Bonds A."/>
            <person name="Quandt C.A."/>
            <person name="Barry K."/>
            <person name="Liu P."/>
            <person name="Grigoriev I."/>
            <person name="Longcore J.E."/>
            <person name="James T.Y."/>
        </authorList>
    </citation>
    <scope>NUCLEOTIDE SEQUENCE</scope>
    <source>
        <strain evidence="2">JEL0379</strain>
    </source>
</reference>
<evidence type="ECO:0000256" key="1">
    <source>
        <dbReference type="SAM" id="MobiDB-lite"/>
    </source>
</evidence>
<accession>A0AAD5TJW0</accession>
<gene>
    <name evidence="2" type="ORF">HDU87_004530</name>
</gene>
<dbReference type="PANTHER" id="PTHR21530">
    <property type="entry name" value="PHEROMONE SHUTDOWN PROTEIN"/>
    <property type="match status" value="1"/>
</dbReference>
<feature type="region of interest" description="Disordered" evidence="1">
    <location>
        <begin position="408"/>
        <end position="473"/>
    </location>
</feature>
<comment type="caution">
    <text evidence="2">The sequence shown here is derived from an EMBL/GenBank/DDBJ whole genome shotgun (WGS) entry which is preliminary data.</text>
</comment>
<dbReference type="InterPro" id="IPR046345">
    <property type="entry name" value="TraB_PrgY-like"/>
</dbReference>
<evidence type="ECO:0000313" key="3">
    <source>
        <dbReference type="Proteomes" id="UP001212152"/>
    </source>
</evidence>
<keyword evidence="3" id="KW-1185">Reference proteome</keyword>